<protein>
    <recommendedName>
        <fullName evidence="6">Asparagine synthetase domain-containing protein</fullName>
    </recommendedName>
</protein>
<evidence type="ECO:0000256" key="2">
    <source>
        <dbReference type="ARBA" id="ARBA00022888"/>
    </source>
</evidence>
<gene>
    <name evidence="4" type="ORF">LSAT_V11C500254380</name>
</gene>
<reference evidence="4 5" key="1">
    <citation type="journal article" date="2017" name="Nat. Commun.">
        <title>Genome assembly with in vitro proximity ligation data and whole-genome triplication in lettuce.</title>
        <authorList>
            <person name="Reyes-Chin-Wo S."/>
            <person name="Wang Z."/>
            <person name="Yang X."/>
            <person name="Kozik A."/>
            <person name="Arikit S."/>
            <person name="Song C."/>
            <person name="Xia L."/>
            <person name="Froenicke L."/>
            <person name="Lavelle D.O."/>
            <person name="Truco M.J."/>
            <person name="Xia R."/>
            <person name="Zhu S."/>
            <person name="Xu C."/>
            <person name="Xu H."/>
            <person name="Xu X."/>
            <person name="Cox K."/>
            <person name="Korf I."/>
            <person name="Meyers B.C."/>
            <person name="Michelmore R.W."/>
        </authorList>
    </citation>
    <scope>NUCLEOTIDE SEQUENCE [LARGE SCALE GENOMIC DNA]</scope>
    <source>
        <strain evidence="5">cv. Salinas</strain>
        <tissue evidence="4">Seedlings</tissue>
    </source>
</reference>
<keyword evidence="5" id="KW-1185">Reference proteome</keyword>
<dbReference type="EMBL" id="NBSK02000005">
    <property type="protein sequence ID" value="KAJ0206221.1"/>
    <property type="molecule type" value="Genomic_DNA"/>
</dbReference>
<name>A0A9R1VH32_LACSA</name>
<evidence type="ECO:0000256" key="1">
    <source>
        <dbReference type="ARBA" id="ARBA00022605"/>
    </source>
</evidence>
<dbReference type="CDD" id="cd01991">
    <property type="entry name" value="Asn_synthase_B_C"/>
    <property type="match status" value="1"/>
</dbReference>
<evidence type="ECO:0000313" key="4">
    <source>
        <dbReference type="EMBL" id="KAJ0206221.1"/>
    </source>
</evidence>
<dbReference type="AlphaFoldDB" id="A0A9R1VH32"/>
<dbReference type="Proteomes" id="UP000235145">
    <property type="component" value="Unassembled WGS sequence"/>
</dbReference>
<dbReference type="SUPFAM" id="SSF52402">
    <property type="entry name" value="Adenine nucleotide alpha hydrolases-like"/>
    <property type="match status" value="1"/>
</dbReference>
<keyword evidence="1" id="KW-0028">Amino-acid biosynthesis</keyword>
<dbReference type="GO" id="GO:0004066">
    <property type="term" value="F:asparagine synthase (glutamine-hydrolyzing) activity"/>
    <property type="evidence" value="ECO:0007669"/>
    <property type="project" value="InterPro"/>
</dbReference>
<keyword evidence="3" id="KW-0315">Glutamine amidotransferase</keyword>
<comment type="caution">
    <text evidence="4">The sequence shown here is derived from an EMBL/GenBank/DDBJ whole genome shotgun (WGS) entry which is preliminary data.</text>
</comment>
<proteinExistence type="predicted"/>
<dbReference type="GO" id="GO:0006529">
    <property type="term" value="P:asparagine biosynthetic process"/>
    <property type="evidence" value="ECO:0007669"/>
    <property type="project" value="UniProtKB-KW"/>
</dbReference>
<dbReference type="Gene3D" id="3.40.50.620">
    <property type="entry name" value="HUPs"/>
    <property type="match status" value="2"/>
</dbReference>
<accession>A0A9R1VH32</accession>
<dbReference type="PANTHER" id="PTHR45937">
    <property type="entry name" value="ASPARAGINE SYNTHETASE DOMAIN-CONTAINING PROTEIN 1"/>
    <property type="match status" value="1"/>
</dbReference>
<dbReference type="PANTHER" id="PTHR45937:SF1">
    <property type="entry name" value="ASPARAGINE SYNTHETASE DOMAIN-CONTAINING PROTEIN 1"/>
    <property type="match status" value="1"/>
</dbReference>
<organism evidence="4 5">
    <name type="scientific">Lactuca sativa</name>
    <name type="common">Garden lettuce</name>
    <dbReference type="NCBI Taxonomy" id="4236"/>
    <lineage>
        <taxon>Eukaryota</taxon>
        <taxon>Viridiplantae</taxon>
        <taxon>Streptophyta</taxon>
        <taxon>Embryophyta</taxon>
        <taxon>Tracheophyta</taxon>
        <taxon>Spermatophyta</taxon>
        <taxon>Magnoliopsida</taxon>
        <taxon>eudicotyledons</taxon>
        <taxon>Gunneridae</taxon>
        <taxon>Pentapetalae</taxon>
        <taxon>asterids</taxon>
        <taxon>campanulids</taxon>
        <taxon>Asterales</taxon>
        <taxon>Asteraceae</taxon>
        <taxon>Cichorioideae</taxon>
        <taxon>Cichorieae</taxon>
        <taxon>Lactucinae</taxon>
        <taxon>Lactuca</taxon>
    </lineage>
</organism>
<dbReference type="InterPro" id="IPR014729">
    <property type="entry name" value="Rossmann-like_a/b/a_fold"/>
</dbReference>
<evidence type="ECO:0000256" key="3">
    <source>
        <dbReference type="ARBA" id="ARBA00022962"/>
    </source>
</evidence>
<evidence type="ECO:0008006" key="6">
    <source>
        <dbReference type="Google" id="ProtNLM"/>
    </source>
</evidence>
<sequence length="250" mass="28529">MTSIICIFAMAGVKELRKIAPLRRWNLVEIDAELSKLTMETKSVLSPIYPSNTYMDLNIGIAFWLAAGDEQCGGYGRHRTKFRESSWGGLNKEMKLDMQRIWKRNLGRDDRCIADNGKEVPLASLLSRSVLYVLSPERNTLHYTFSWIEFEWTCVVWSLQARFPFLDENVIRILLDIPLWEIADLGQPSGVGDKILREVARMLHLNTTTVLPKRAIQFGTRIARELNRKNYGSNRAANQASAGRACIQPI</sequence>
<dbReference type="InterPro" id="IPR001962">
    <property type="entry name" value="Asn_synthase"/>
</dbReference>
<keyword evidence="2" id="KW-0061">Asparagine biosynthesis</keyword>
<evidence type="ECO:0000313" key="5">
    <source>
        <dbReference type="Proteomes" id="UP000235145"/>
    </source>
</evidence>
<dbReference type="InterPro" id="IPR051857">
    <property type="entry name" value="Asn_synthetase_domain"/>
</dbReference>